<organism evidence="4 5">
    <name type="scientific">Dyadobacter jejuensis</name>
    <dbReference type="NCBI Taxonomy" id="1082580"/>
    <lineage>
        <taxon>Bacteria</taxon>
        <taxon>Pseudomonadati</taxon>
        <taxon>Bacteroidota</taxon>
        <taxon>Cytophagia</taxon>
        <taxon>Cytophagales</taxon>
        <taxon>Spirosomataceae</taxon>
        <taxon>Dyadobacter</taxon>
    </lineage>
</organism>
<proteinExistence type="inferred from homology"/>
<dbReference type="AlphaFoldDB" id="A0A316AAM5"/>
<dbReference type="Proteomes" id="UP000245880">
    <property type="component" value="Unassembled WGS sequence"/>
</dbReference>
<dbReference type="InterPro" id="IPR011042">
    <property type="entry name" value="6-blade_b-propeller_TolB-like"/>
</dbReference>
<evidence type="ECO:0000259" key="3">
    <source>
        <dbReference type="Pfam" id="PF01979"/>
    </source>
</evidence>
<dbReference type="Pfam" id="PF01979">
    <property type="entry name" value="Amidohydro_1"/>
    <property type="match status" value="1"/>
</dbReference>
<gene>
    <name evidence="4" type="ORF">CLV98_11629</name>
</gene>
<dbReference type="InterPro" id="IPR011059">
    <property type="entry name" value="Metal-dep_hydrolase_composite"/>
</dbReference>
<dbReference type="InterPro" id="IPR006680">
    <property type="entry name" value="Amidohydro-rel"/>
</dbReference>
<dbReference type="SUPFAM" id="SSF51338">
    <property type="entry name" value="Composite domain of metallo-dependent hydrolases"/>
    <property type="match status" value="1"/>
</dbReference>
<feature type="signal peptide" evidence="2">
    <location>
        <begin position="1"/>
        <end position="21"/>
    </location>
</feature>
<dbReference type="InterPro" id="IPR032466">
    <property type="entry name" value="Metal_Hydrolase"/>
</dbReference>
<dbReference type="RefSeq" id="WP_109677558.1">
    <property type="nucleotide sequence ID" value="NZ_QGDT01000016.1"/>
</dbReference>
<evidence type="ECO:0000256" key="1">
    <source>
        <dbReference type="ARBA" id="ARBA00009820"/>
    </source>
</evidence>
<evidence type="ECO:0000313" key="4">
    <source>
        <dbReference type="EMBL" id="PWJ54743.1"/>
    </source>
</evidence>
<name>A0A316AAM5_9BACT</name>
<dbReference type="SUPFAM" id="SSF69304">
    <property type="entry name" value="Tricorn protease N-terminal domain"/>
    <property type="match status" value="2"/>
</dbReference>
<keyword evidence="2" id="KW-0732">Signal</keyword>
<dbReference type="GO" id="GO:0016810">
    <property type="term" value="F:hydrolase activity, acting on carbon-nitrogen (but not peptide) bonds"/>
    <property type="evidence" value="ECO:0007669"/>
    <property type="project" value="InterPro"/>
</dbReference>
<dbReference type="Gene3D" id="2.120.10.30">
    <property type="entry name" value="TolB, C-terminal domain"/>
    <property type="match status" value="2"/>
</dbReference>
<dbReference type="Gene3D" id="1.20.58.520">
    <property type="entry name" value="Amidohydrolase"/>
    <property type="match status" value="1"/>
</dbReference>
<dbReference type="Gene3D" id="2.30.40.10">
    <property type="entry name" value="Urease, subunit C, domain 1"/>
    <property type="match status" value="1"/>
</dbReference>
<dbReference type="SUPFAM" id="SSF51556">
    <property type="entry name" value="Metallo-dependent hydrolases"/>
    <property type="match status" value="1"/>
</dbReference>
<comment type="caution">
    <text evidence="4">The sequence shown here is derived from an EMBL/GenBank/DDBJ whole genome shotgun (WGS) entry which is preliminary data.</text>
</comment>
<evidence type="ECO:0000256" key="2">
    <source>
        <dbReference type="SAM" id="SignalP"/>
    </source>
</evidence>
<protein>
    <submittedName>
        <fullName evidence="4">Tol biopolymer transport system component</fullName>
    </submittedName>
</protein>
<dbReference type="EMBL" id="QGDT01000016">
    <property type="protein sequence ID" value="PWJ54743.1"/>
    <property type="molecule type" value="Genomic_DNA"/>
</dbReference>
<feature type="chain" id="PRO_5016425102" evidence="2">
    <location>
        <begin position="22"/>
        <end position="988"/>
    </location>
</feature>
<dbReference type="Gene3D" id="3.40.50.10910">
    <property type="entry name" value="Amidohydrolase"/>
    <property type="match status" value="1"/>
</dbReference>
<dbReference type="InterPro" id="IPR011659">
    <property type="entry name" value="WD40"/>
</dbReference>
<dbReference type="Gene3D" id="3.30.110.90">
    <property type="entry name" value="Amidohydrolase"/>
    <property type="match status" value="1"/>
</dbReference>
<evidence type="ECO:0000313" key="5">
    <source>
        <dbReference type="Proteomes" id="UP000245880"/>
    </source>
</evidence>
<keyword evidence="5" id="KW-1185">Reference proteome</keyword>
<feature type="domain" description="Amidohydrolase-related" evidence="3">
    <location>
        <begin position="646"/>
        <end position="978"/>
    </location>
</feature>
<dbReference type="Pfam" id="PF07676">
    <property type="entry name" value="PD40"/>
    <property type="match status" value="5"/>
</dbReference>
<comment type="similarity">
    <text evidence="1">Belongs to the TolB family.</text>
</comment>
<dbReference type="OrthoDB" id="9815657at2"/>
<dbReference type="PANTHER" id="PTHR36842">
    <property type="entry name" value="PROTEIN TOLB HOMOLOG"/>
    <property type="match status" value="1"/>
</dbReference>
<accession>A0A316AAM5</accession>
<reference evidence="4 5" key="1">
    <citation type="submission" date="2018-03" db="EMBL/GenBank/DDBJ databases">
        <title>Genomic Encyclopedia of Archaeal and Bacterial Type Strains, Phase II (KMG-II): from individual species to whole genera.</title>
        <authorList>
            <person name="Goeker M."/>
        </authorList>
    </citation>
    <scope>NUCLEOTIDE SEQUENCE [LARGE SCALE GENOMIC DNA]</scope>
    <source>
        <strain evidence="4 5">DSM 100346</strain>
    </source>
</reference>
<dbReference type="PANTHER" id="PTHR36842:SF1">
    <property type="entry name" value="PROTEIN TOLB"/>
    <property type="match status" value="1"/>
</dbReference>
<sequence length="988" mass="109617">MFKRYLASLLCVFIYLPSLQAQTYLTDSVRVRLSEGTNMAAALSPDKSTIAIDLQGTIYLVPVGGGTGMAITDALGDCRLPTWSPDGERIAFQSYRDGNYHIWEVNRNGTQLRQLTFGVFHDREPDYSPDGKKIIFSSDRSGNYDLWTVDVTNNNLNRLTTGLENEYYPSYSADGSSIVYVSENKSQPGLYRLDGESAPKLIYETKEKVHSPVWNATGSQILFTKATHQWSTLEALDVSTRQTTLLTDSLVDIFPFKVSWLTDTDYLYTGQGKLWKGSLANSEKDSIPFEVNLSLGRHRYTPKQRSFDLSVSFKVQGIRSPVVSPDGQKVVFTALGDLWVLTIGQALPVRITQGPHVKLDPVWSPDGKLITYTSDKNGGMDIWSVDLKSKKEAVLIQAESLLKFPSWSPDGRYLAYYQAQANSYSKYSLQLWDKTTGQSRAIEADFFEGSQPTWFPDSKSIAISAVDPFSTRFREGLNKVHIYGIDGTFKNKFSPVADKSLGTRGKNGPFVSPDGSKMAYIQDNLLWMVPLSSQQEVAGPPVCLSSELAESPSWSGDSQQILFLSSDLLKRVDVVKGTLEAIPFDLEWKAKGSDQLMVVHAGRVFDGKNEKYLLNQDLVIKGNRIEGIYPHQEGRAGQYIDASMLTVMPGMFEMHTHQSAYLGEKGGRLWLAYGVTSIREPGTDPYDALERKEAWGSGARLGPRTFFTGGHMEGNRVYYNRNTSNVGGSQLDLELNRAATLGYDMIKTYVGLSDMLQKRVTDFAHQNGMSVSSHELYPAAGYGVDAVEHMGATSRRGFSPKLTALNHSYQDFITIIAKSGMYITPTISLHGGFFAQVLSDTSFFNHDQFKLFYPERLGKQLAATSRAMQSRLVTYPHVESTLKTLINSGARVTPGTDSPILPSGLSYHAELRSWVKAGVSNFQTLRAATLWSAEEIGVSKDLGTIEAGKLADMVLIDGDPLVHIEDLINVKGVFKNGTYLSEERLRHP</sequence>